<dbReference type="Proteomes" id="UP000887013">
    <property type="component" value="Unassembled WGS sequence"/>
</dbReference>
<name>A0A8X6TGR2_NEPPI</name>
<keyword evidence="2" id="KW-1185">Reference proteome</keyword>
<sequence length="135" mass="15059">MSLCTGLLDFRPHQFFDYFFYGGIKSLMYCTSFDNAKDLVESESAAVRVAEAVVIPQADGARVRRDLSPITYPSSPPRSGAPILPVVLPPRTDNRAVILESRAIAFRLAKNEEARASGWLPERADSLFFLSSFHY</sequence>
<comment type="caution">
    <text evidence="1">The sequence shown here is derived from an EMBL/GenBank/DDBJ whole genome shotgun (WGS) entry which is preliminary data.</text>
</comment>
<dbReference type="EMBL" id="BMAW01104193">
    <property type="protein sequence ID" value="GFT13063.1"/>
    <property type="molecule type" value="Genomic_DNA"/>
</dbReference>
<organism evidence="1 2">
    <name type="scientific">Nephila pilipes</name>
    <name type="common">Giant wood spider</name>
    <name type="synonym">Nephila maculata</name>
    <dbReference type="NCBI Taxonomy" id="299642"/>
    <lineage>
        <taxon>Eukaryota</taxon>
        <taxon>Metazoa</taxon>
        <taxon>Ecdysozoa</taxon>
        <taxon>Arthropoda</taxon>
        <taxon>Chelicerata</taxon>
        <taxon>Arachnida</taxon>
        <taxon>Araneae</taxon>
        <taxon>Araneomorphae</taxon>
        <taxon>Entelegynae</taxon>
        <taxon>Araneoidea</taxon>
        <taxon>Nephilidae</taxon>
        <taxon>Nephila</taxon>
    </lineage>
</organism>
<evidence type="ECO:0000313" key="2">
    <source>
        <dbReference type="Proteomes" id="UP000887013"/>
    </source>
</evidence>
<proteinExistence type="predicted"/>
<protein>
    <submittedName>
        <fullName evidence="1">Uncharacterized protein</fullName>
    </submittedName>
</protein>
<gene>
    <name evidence="1" type="ORF">NPIL_440421</name>
</gene>
<dbReference type="AlphaFoldDB" id="A0A8X6TGR2"/>
<reference evidence="1" key="1">
    <citation type="submission" date="2020-08" db="EMBL/GenBank/DDBJ databases">
        <title>Multicomponent nature underlies the extraordinary mechanical properties of spider dragline silk.</title>
        <authorList>
            <person name="Kono N."/>
            <person name="Nakamura H."/>
            <person name="Mori M."/>
            <person name="Yoshida Y."/>
            <person name="Ohtoshi R."/>
            <person name="Malay A.D."/>
            <person name="Moran D.A.P."/>
            <person name="Tomita M."/>
            <person name="Numata K."/>
            <person name="Arakawa K."/>
        </authorList>
    </citation>
    <scope>NUCLEOTIDE SEQUENCE</scope>
</reference>
<accession>A0A8X6TGR2</accession>
<evidence type="ECO:0000313" key="1">
    <source>
        <dbReference type="EMBL" id="GFT13063.1"/>
    </source>
</evidence>